<dbReference type="PANTHER" id="PTHR23120:SF0">
    <property type="entry name" value="MAESTRO HEAT-LIKE REPEAT FAMILY MEMBER 1"/>
    <property type="match status" value="1"/>
</dbReference>
<dbReference type="PANTHER" id="PTHR23120">
    <property type="entry name" value="MAESTRO-RELATED HEAT DOMAIN-CONTAINING"/>
    <property type="match status" value="1"/>
</dbReference>
<evidence type="ECO:0000313" key="3">
    <source>
        <dbReference type="Proteomes" id="UP000237347"/>
    </source>
</evidence>
<evidence type="ECO:0000259" key="1">
    <source>
        <dbReference type="Pfam" id="PF23210"/>
    </source>
</evidence>
<dbReference type="GO" id="GO:0005737">
    <property type="term" value="C:cytoplasm"/>
    <property type="evidence" value="ECO:0007669"/>
    <property type="project" value="TreeGrafter"/>
</dbReference>
<name>A0AAW0LJ61_QUESU</name>
<reference evidence="2 3" key="1">
    <citation type="journal article" date="2018" name="Sci. Data">
        <title>The draft genome sequence of cork oak.</title>
        <authorList>
            <person name="Ramos A.M."/>
            <person name="Usie A."/>
            <person name="Barbosa P."/>
            <person name="Barros P.M."/>
            <person name="Capote T."/>
            <person name="Chaves I."/>
            <person name="Simoes F."/>
            <person name="Abreu I."/>
            <person name="Carrasquinho I."/>
            <person name="Faro C."/>
            <person name="Guimaraes J.B."/>
            <person name="Mendonca D."/>
            <person name="Nobrega F."/>
            <person name="Rodrigues L."/>
            <person name="Saibo N.J.M."/>
            <person name="Varela M.C."/>
            <person name="Egas C."/>
            <person name="Matos J."/>
            <person name="Miguel C.M."/>
            <person name="Oliveira M.M."/>
            <person name="Ricardo C.P."/>
            <person name="Goncalves S."/>
        </authorList>
    </citation>
    <scope>NUCLEOTIDE SEQUENCE [LARGE SCALE GENOMIC DNA]</scope>
    <source>
        <strain evidence="3">cv. HL8</strain>
    </source>
</reference>
<sequence length="134" mass="14714">MMYKQADISVQTNRLRLAKAMGLIAASHLDTVLDKLKDILDNVGQGIFQRFLSIFSDSFRAEESDDVHAALALMYGYAAKYAPSTVIEARIDALIALALSTCTTLVSVEPKLTVETQNHVMKAMFGSVLCLMIQ</sequence>
<comment type="caution">
    <text evidence="2">The sequence shown here is derived from an EMBL/GenBank/DDBJ whole genome shotgun (WGS) entry which is preliminary data.</text>
</comment>
<dbReference type="InterPro" id="IPR045206">
    <property type="entry name" value="Maestro_heat-like_prot"/>
</dbReference>
<gene>
    <name evidence="2" type="primary">SGR6_4</name>
    <name evidence="2" type="ORF">CFP56_043352</name>
</gene>
<organism evidence="2 3">
    <name type="scientific">Quercus suber</name>
    <name type="common">Cork oak</name>
    <dbReference type="NCBI Taxonomy" id="58331"/>
    <lineage>
        <taxon>Eukaryota</taxon>
        <taxon>Viridiplantae</taxon>
        <taxon>Streptophyta</taxon>
        <taxon>Embryophyta</taxon>
        <taxon>Tracheophyta</taxon>
        <taxon>Spermatophyta</taxon>
        <taxon>Magnoliopsida</taxon>
        <taxon>eudicotyledons</taxon>
        <taxon>Gunneridae</taxon>
        <taxon>Pentapetalae</taxon>
        <taxon>rosids</taxon>
        <taxon>fabids</taxon>
        <taxon>Fagales</taxon>
        <taxon>Fagaceae</taxon>
        <taxon>Quercus</taxon>
    </lineage>
</organism>
<evidence type="ECO:0000313" key="2">
    <source>
        <dbReference type="EMBL" id="KAK7850954.1"/>
    </source>
</evidence>
<dbReference type="EMBL" id="PKMF04000093">
    <property type="protein sequence ID" value="KAK7850954.1"/>
    <property type="molecule type" value="Genomic_DNA"/>
</dbReference>
<dbReference type="AlphaFoldDB" id="A0AAW0LJ61"/>
<proteinExistence type="predicted"/>
<feature type="domain" description="MROH2B-like HEAT-repeats" evidence="1">
    <location>
        <begin position="5"/>
        <end position="95"/>
    </location>
</feature>
<protein>
    <submittedName>
        <fullName evidence="2">Protein shoot gravitropism 6</fullName>
    </submittedName>
</protein>
<accession>A0AAW0LJ61</accession>
<dbReference type="InterPro" id="IPR055408">
    <property type="entry name" value="HEAT_MROH2B-like"/>
</dbReference>
<keyword evidence="3" id="KW-1185">Reference proteome</keyword>
<dbReference type="Proteomes" id="UP000237347">
    <property type="component" value="Unassembled WGS sequence"/>
</dbReference>
<dbReference type="Pfam" id="PF23210">
    <property type="entry name" value="HEAT_Maestro_2"/>
    <property type="match status" value="1"/>
</dbReference>